<feature type="domain" description="Protein kinase" evidence="1">
    <location>
        <begin position="1"/>
        <end position="145"/>
    </location>
</feature>
<gene>
    <name evidence="3" type="primary">LOC111274282</name>
</gene>
<organism evidence="2 3">
    <name type="scientific">Durio zibethinus</name>
    <name type="common">Durian</name>
    <dbReference type="NCBI Taxonomy" id="66656"/>
    <lineage>
        <taxon>Eukaryota</taxon>
        <taxon>Viridiplantae</taxon>
        <taxon>Streptophyta</taxon>
        <taxon>Embryophyta</taxon>
        <taxon>Tracheophyta</taxon>
        <taxon>Spermatophyta</taxon>
        <taxon>Magnoliopsida</taxon>
        <taxon>eudicotyledons</taxon>
        <taxon>Gunneridae</taxon>
        <taxon>Pentapetalae</taxon>
        <taxon>rosids</taxon>
        <taxon>malvids</taxon>
        <taxon>Malvales</taxon>
        <taxon>Malvaceae</taxon>
        <taxon>Helicteroideae</taxon>
        <taxon>Durio</taxon>
    </lineage>
</organism>
<dbReference type="SUPFAM" id="SSF56112">
    <property type="entry name" value="Protein kinase-like (PK-like)"/>
    <property type="match status" value="1"/>
</dbReference>
<dbReference type="PROSITE" id="PS50011">
    <property type="entry name" value="PROTEIN_KINASE_DOM"/>
    <property type="match status" value="1"/>
</dbReference>
<evidence type="ECO:0000259" key="1">
    <source>
        <dbReference type="PROSITE" id="PS50011"/>
    </source>
</evidence>
<dbReference type="AlphaFoldDB" id="A0A6P5WFG4"/>
<dbReference type="OrthoDB" id="79687at2759"/>
<dbReference type="GO" id="GO:0004672">
    <property type="term" value="F:protein kinase activity"/>
    <property type="evidence" value="ECO:0007669"/>
    <property type="project" value="InterPro"/>
</dbReference>
<evidence type="ECO:0000313" key="3">
    <source>
        <dbReference type="RefSeq" id="XP_022714614.1"/>
    </source>
</evidence>
<dbReference type="PANTHER" id="PTHR12984">
    <property type="entry name" value="SCY1-RELATED S/T PROTEIN KINASE-LIKE"/>
    <property type="match status" value="1"/>
</dbReference>
<dbReference type="PANTHER" id="PTHR12984:SF6">
    <property type="entry name" value="SCY1-LIKE PROTEIN 2"/>
    <property type="match status" value="1"/>
</dbReference>
<dbReference type="InterPro" id="IPR000719">
    <property type="entry name" value="Prot_kinase_dom"/>
</dbReference>
<dbReference type="GO" id="GO:0005524">
    <property type="term" value="F:ATP binding"/>
    <property type="evidence" value="ECO:0007669"/>
    <property type="project" value="InterPro"/>
</dbReference>
<dbReference type="Proteomes" id="UP000515121">
    <property type="component" value="Unplaced"/>
</dbReference>
<name>A0A6P5WFG4_DURZI</name>
<sequence>MAMVTEPLFTSVANTLGNDENVALVRKDLVEMEMNLKHGLFQITESLDFLHNNARLIHLTISLENVLITSSEAWKLGKFGFAISTDQVSSNLVNVQAFHYSEYDIEDSVIPFQPSPPGHFHEGYFSNFDFFFLPVFCKDLEAYEY</sequence>
<dbReference type="InterPro" id="IPR051177">
    <property type="entry name" value="CIK-Related_Protein"/>
</dbReference>
<dbReference type="KEGG" id="dzi:111274282"/>
<protein>
    <submittedName>
        <fullName evidence="3">SCY1-like protein 2</fullName>
    </submittedName>
</protein>
<proteinExistence type="predicted"/>
<keyword evidence="2" id="KW-1185">Reference proteome</keyword>
<evidence type="ECO:0000313" key="2">
    <source>
        <dbReference type="Proteomes" id="UP000515121"/>
    </source>
</evidence>
<accession>A0A6P5WFG4</accession>
<dbReference type="GeneID" id="111274282"/>
<reference evidence="3" key="1">
    <citation type="submission" date="2025-08" db="UniProtKB">
        <authorList>
            <consortium name="RefSeq"/>
        </authorList>
    </citation>
    <scope>IDENTIFICATION</scope>
    <source>
        <tissue evidence="3">Fruit stalk</tissue>
    </source>
</reference>
<dbReference type="InterPro" id="IPR011009">
    <property type="entry name" value="Kinase-like_dom_sf"/>
</dbReference>
<dbReference type="RefSeq" id="XP_022714614.1">
    <property type="nucleotide sequence ID" value="XM_022858879.1"/>
</dbReference>
<dbReference type="Gene3D" id="1.10.510.10">
    <property type="entry name" value="Transferase(Phosphotransferase) domain 1"/>
    <property type="match status" value="1"/>
</dbReference>